<dbReference type="PRINTS" id="PR00320">
    <property type="entry name" value="GPROTEINBRPT"/>
</dbReference>
<feature type="repeat" description="WD" evidence="7">
    <location>
        <begin position="197"/>
        <end position="238"/>
    </location>
</feature>
<dbReference type="Pfam" id="PF08154">
    <property type="entry name" value="NLE"/>
    <property type="match status" value="1"/>
</dbReference>
<feature type="repeat" description="WD" evidence="7">
    <location>
        <begin position="358"/>
        <end position="400"/>
    </location>
</feature>
<keyword evidence="4" id="KW-0677">Repeat</keyword>
<gene>
    <name evidence="6" type="primary">YTM1</name>
    <name evidence="10" type="ORF">LECACI_7A001673</name>
</gene>
<dbReference type="CDD" id="cd00200">
    <property type="entry name" value="WD40"/>
    <property type="match status" value="1"/>
</dbReference>
<evidence type="ECO:0000256" key="3">
    <source>
        <dbReference type="ARBA" id="ARBA00022574"/>
    </source>
</evidence>
<dbReference type="GO" id="GO:0005654">
    <property type="term" value="C:nucleoplasm"/>
    <property type="evidence" value="ECO:0007669"/>
    <property type="project" value="UniProtKB-SubCell"/>
</dbReference>
<dbReference type="InterPro" id="IPR020472">
    <property type="entry name" value="WD40_PAC1"/>
</dbReference>
<dbReference type="GO" id="GO:0070545">
    <property type="term" value="C:PeBoW complex"/>
    <property type="evidence" value="ECO:0007669"/>
    <property type="project" value="TreeGrafter"/>
</dbReference>
<dbReference type="Gene3D" id="2.130.10.10">
    <property type="entry name" value="YVTN repeat-like/Quinoprotein amine dehydrogenase"/>
    <property type="match status" value="1"/>
</dbReference>
<organism evidence="10 11">
    <name type="scientific">Lecanosticta acicola</name>
    <dbReference type="NCBI Taxonomy" id="111012"/>
    <lineage>
        <taxon>Eukaryota</taxon>
        <taxon>Fungi</taxon>
        <taxon>Dikarya</taxon>
        <taxon>Ascomycota</taxon>
        <taxon>Pezizomycotina</taxon>
        <taxon>Dothideomycetes</taxon>
        <taxon>Dothideomycetidae</taxon>
        <taxon>Mycosphaerellales</taxon>
        <taxon>Mycosphaerellaceae</taxon>
        <taxon>Lecanosticta</taxon>
    </lineage>
</organism>
<dbReference type="PANTHER" id="PTHR19855">
    <property type="entry name" value="WD40 REPEAT PROTEIN 12, 37"/>
    <property type="match status" value="1"/>
</dbReference>
<dbReference type="EMBL" id="CAVMBE010000006">
    <property type="protein sequence ID" value="CAK3851916.1"/>
    <property type="molecule type" value="Genomic_DNA"/>
</dbReference>
<sequence>MAAQAGAERTAQVRIHLKTNDEEITLSQETGPILVSTELKRYQLSTLVNTLLETEKPIPLEFLINGQFLRTSLDEFLTQNGISAETTLSVEYVKALVPPLHVASFEHDDWISSVDVLSGSAQSRILSASFDGNLRVWNLSSQILATGEWHRARPNDAKFLSNSQVVSAGIDRSVMVWDFQDSATGTEKGMMRPKLELCGHKSAVESLAVDATSSRVLSASQDNRIGLWTTKKSEAPAAPPSAATEHAAPNKRRKLSGPAISVPQRGALAMLESHRDFVKAVTFDQKDHTVAYSASQDHTVKTWDLPTATCVDTRTTGQSLSALCHLPETSLLAAGGAERYINLIDPRASATKVSTMILKGHTGWINSLSRDPQRDYQFVSGSNDGTCRIWDLRSGRHEASGEKVGQAVFVIERESQSQKGGGKAAQGDAARVFSVCWDRDVGIVSAGRDKMLQINKAP</sequence>
<comment type="caution">
    <text evidence="10">The sequence shown here is derived from an EMBL/GenBank/DDBJ whole genome shotgun (WGS) entry which is preliminary data.</text>
</comment>
<keyword evidence="2 6" id="KW-0698">rRNA processing</keyword>
<dbReference type="InterPro" id="IPR015943">
    <property type="entry name" value="WD40/YVTN_repeat-like_dom_sf"/>
</dbReference>
<dbReference type="InterPro" id="IPR036322">
    <property type="entry name" value="WD40_repeat_dom_sf"/>
</dbReference>
<protein>
    <recommendedName>
        <fullName evidence="6">Ribosome biogenesis protein YTM1</fullName>
    </recommendedName>
</protein>
<accession>A0AAI9E863</accession>
<feature type="domain" description="NLE" evidence="9">
    <location>
        <begin position="13"/>
        <end position="77"/>
    </location>
</feature>
<dbReference type="PROSITE" id="PS00678">
    <property type="entry name" value="WD_REPEATS_1"/>
    <property type="match status" value="2"/>
</dbReference>
<evidence type="ECO:0000259" key="9">
    <source>
        <dbReference type="Pfam" id="PF08154"/>
    </source>
</evidence>
<evidence type="ECO:0000256" key="7">
    <source>
        <dbReference type="PROSITE-ProRule" id="PRU00221"/>
    </source>
</evidence>
<keyword evidence="1 6" id="KW-0690">Ribosome biogenesis</keyword>
<feature type="repeat" description="WD" evidence="7">
    <location>
        <begin position="271"/>
        <end position="313"/>
    </location>
</feature>
<dbReference type="PROSITE" id="PS50082">
    <property type="entry name" value="WD_REPEATS_2"/>
    <property type="match status" value="4"/>
</dbReference>
<evidence type="ECO:0000256" key="4">
    <source>
        <dbReference type="ARBA" id="ARBA00022737"/>
    </source>
</evidence>
<feature type="region of interest" description="Disordered" evidence="8">
    <location>
        <begin position="230"/>
        <end position="259"/>
    </location>
</feature>
<dbReference type="InterPro" id="IPR019775">
    <property type="entry name" value="WD40_repeat_CS"/>
</dbReference>
<dbReference type="InterPro" id="IPR001680">
    <property type="entry name" value="WD40_rpt"/>
</dbReference>
<dbReference type="SUPFAM" id="SSF50978">
    <property type="entry name" value="WD40 repeat-like"/>
    <property type="match status" value="1"/>
</dbReference>
<dbReference type="SMART" id="SM00320">
    <property type="entry name" value="WD40"/>
    <property type="match status" value="7"/>
</dbReference>
<evidence type="ECO:0000256" key="5">
    <source>
        <dbReference type="ARBA" id="ARBA00023242"/>
    </source>
</evidence>
<dbReference type="GO" id="GO:0043021">
    <property type="term" value="F:ribonucleoprotein complex binding"/>
    <property type="evidence" value="ECO:0007669"/>
    <property type="project" value="UniProtKB-UniRule"/>
</dbReference>
<name>A0AAI9E863_9PEZI</name>
<dbReference type="InterPro" id="IPR028599">
    <property type="entry name" value="WDR12/Ytm1"/>
</dbReference>
<evidence type="ECO:0000256" key="2">
    <source>
        <dbReference type="ARBA" id="ARBA00022552"/>
    </source>
</evidence>
<keyword evidence="11" id="KW-1185">Reference proteome</keyword>
<dbReference type="HAMAP" id="MF_03029">
    <property type="entry name" value="WDR12"/>
    <property type="match status" value="1"/>
</dbReference>
<dbReference type="PROSITE" id="PS50294">
    <property type="entry name" value="WD_REPEATS_REGION"/>
    <property type="match status" value="3"/>
</dbReference>
<dbReference type="PANTHER" id="PTHR19855:SF11">
    <property type="entry name" value="RIBOSOME BIOGENESIS PROTEIN WDR12"/>
    <property type="match status" value="1"/>
</dbReference>
<feature type="repeat" description="WD" evidence="7">
    <location>
        <begin position="104"/>
        <end position="141"/>
    </location>
</feature>
<evidence type="ECO:0000256" key="8">
    <source>
        <dbReference type="SAM" id="MobiDB-lite"/>
    </source>
</evidence>
<dbReference type="GO" id="GO:0000466">
    <property type="term" value="P:maturation of 5.8S rRNA from tricistronic rRNA transcript (SSU-rRNA, 5.8S rRNA, LSU-rRNA)"/>
    <property type="evidence" value="ECO:0007669"/>
    <property type="project" value="UniProtKB-UniRule"/>
</dbReference>
<dbReference type="GO" id="GO:0030687">
    <property type="term" value="C:preribosome, large subunit precursor"/>
    <property type="evidence" value="ECO:0007669"/>
    <property type="project" value="UniProtKB-UniRule"/>
</dbReference>
<dbReference type="AlphaFoldDB" id="A0AAI9E863"/>
<evidence type="ECO:0000313" key="11">
    <source>
        <dbReference type="Proteomes" id="UP001296104"/>
    </source>
</evidence>
<reference evidence="10" key="1">
    <citation type="submission" date="2023-11" db="EMBL/GenBank/DDBJ databases">
        <authorList>
            <person name="Alioto T."/>
            <person name="Alioto T."/>
            <person name="Gomez Garrido J."/>
        </authorList>
    </citation>
    <scope>NUCLEOTIDE SEQUENCE</scope>
</reference>
<comment type="function">
    <text evidence="6">Component of the NOP7 complex, which is required for maturation of the 25S and 5.8S ribosomal RNAs and formation of the 60S ribosome.</text>
</comment>
<dbReference type="InterPro" id="IPR012972">
    <property type="entry name" value="NLE"/>
</dbReference>
<evidence type="ECO:0000256" key="1">
    <source>
        <dbReference type="ARBA" id="ARBA00022517"/>
    </source>
</evidence>
<comment type="similarity">
    <text evidence="6">Belongs to the WD repeat WDR12/YTM1 family.</text>
</comment>
<comment type="subcellular location">
    <subcellularLocation>
        <location evidence="6">Nucleus</location>
        <location evidence="6">Nucleolus</location>
    </subcellularLocation>
    <subcellularLocation>
        <location evidence="6">Nucleus</location>
        <location evidence="6">Nucleoplasm</location>
    </subcellularLocation>
</comment>
<proteinExistence type="inferred from homology"/>
<evidence type="ECO:0000256" key="6">
    <source>
        <dbReference type="HAMAP-Rule" id="MF_03029"/>
    </source>
</evidence>
<dbReference type="GO" id="GO:0000463">
    <property type="term" value="P:maturation of LSU-rRNA from tricistronic rRNA transcript (SSU-rRNA, 5.8S rRNA, LSU-rRNA)"/>
    <property type="evidence" value="ECO:0007669"/>
    <property type="project" value="UniProtKB-UniRule"/>
</dbReference>
<evidence type="ECO:0000313" key="10">
    <source>
        <dbReference type="EMBL" id="CAK3851916.1"/>
    </source>
</evidence>
<comment type="subunit">
    <text evidence="6">Component of the NOP7 complex, composed of ERB1, NOP7 and YTM1. Within the NOP7 complex ERB1 appears to interact directly with NOP7 and YTM1. The NOP7 complex also associates with the 66S pre-ribosome.</text>
</comment>
<keyword evidence="5 6" id="KW-0539">Nucleus</keyword>
<keyword evidence="3 7" id="KW-0853">WD repeat</keyword>
<dbReference type="Pfam" id="PF00400">
    <property type="entry name" value="WD40"/>
    <property type="match status" value="4"/>
</dbReference>
<dbReference type="Proteomes" id="UP001296104">
    <property type="component" value="Unassembled WGS sequence"/>
</dbReference>